<evidence type="ECO:0000313" key="7">
    <source>
        <dbReference type="EMBL" id="CCF58409.1"/>
    </source>
</evidence>
<evidence type="ECO:0000313" key="8">
    <source>
        <dbReference type="Proteomes" id="UP000005220"/>
    </source>
</evidence>
<dbReference type="PROSITE" id="PS51719">
    <property type="entry name" value="G_SEPTIN"/>
    <property type="match status" value="1"/>
</dbReference>
<dbReference type="RefSeq" id="XP_003957544.1">
    <property type="nucleotide sequence ID" value="XM_003957495.1"/>
</dbReference>
<comment type="subcellular location">
    <subcellularLocation>
        <location evidence="1">Bud neck</location>
    </subcellularLocation>
</comment>
<sequence length="409" mass="47425">MLNSEEIRRRKVAKKTTQLNLFLLGRSGAGKTTFLRNLVSNSNNINNSTTSNNINTPVDNEFSTNEKNEIDPSYTHLEQPLNFQMESIYLSTSPDVSPISLNITKTDIMNQLNNSNTPKRIKVFIQEKFDLYLENEIKIQRNESFKFGLNDSRIHVCLYFVDKELGELDIDILKEIHHLVNLFVVINKADRFNDSELKYLKSKIKQDLEKHNINMFKFNEDEYSNDLINPGNDKSAENPPIEDLLPFSIICGDNCDEKSNKLVRNYGWGAVDIEDYRYSDFIILKTILLESHLQDLKDITNEVLYEEYRTRKLLKKQSENTPNPAKKLPISEQAAISDVLDTFKENKPKHHLNETNNCNEVTDDEVFYRELKEKNKIIEAYQKKIGDLEKMIQNTSQDSSPTTKVSILQ</sequence>
<dbReference type="Proteomes" id="UP000005220">
    <property type="component" value="Chromosome 5"/>
</dbReference>
<dbReference type="HOGENOM" id="CLU_017718_7_4_1"/>
<proteinExistence type="inferred from homology"/>
<dbReference type="InterPro" id="IPR030379">
    <property type="entry name" value="G_SEPTIN_dom"/>
</dbReference>
<reference evidence="7 8" key="1">
    <citation type="journal article" date="2011" name="Proc. Natl. Acad. Sci. U.S.A.">
        <title>Evolutionary erosion of yeast sex chromosomes by mating-type switching accidents.</title>
        <authorList>
            <person name="Gordon J.L."/>
            <person name="Armisen D."/>
            <person name="Proux-Wera E."/>
            <person name="Oheigeartaigh S.S."/>
            <person name="Byrne K.P."/>
            <person name="Wolfe K.H."/>
        </authorList>
    </citation>
    <scope>NUCLEOTIDE SEQUENCE [LARGE SCALE GENOMIC DNA]</scope>
    <source>
        <strain evidence="8">ATCC 22294 / BCRC 22015 / CBS 2517 / CECT 1963 / NBRC 1671 / NRRL Y-8276</strain>
    </source>
</reference>
<keyword evidence="8" id="KW-1185">Reference proteome</keyword>
<dbReference type="FunCoup" id="H2AVK9">
    <property type="interactions" value="31"/>
</dbReference>
<comment type="similarity">
    <text evidence="4">Belongs to the TRAFAC class TrmE-Era-EngA-EngB-Septin-like GTPase superfamily. Septin GTPase family.</text>
</comment>
<dbReference type="eggNOG" id="KOG2655">
    <property type="taxonomic scope" value="Eukaryota"/>
</dbReference>
<evidence type="ECO:0000256" key="2">
    <source>
        <dbReference type="ARBA" id="ARBA00022741"/>
    </source>
</evidence>
<organism evidence="7 8">
    <name type="scientific">Kazachstania africana (strain ATCC 22294 / BCRC 22015 / CBS 2517 / CECT 1963 / NBRC 1671 / NRRL Y-8276)</name>
    <name type="common">Yeast</name>
    <name type="synonym">Kluyveromyces africanus</name>
    <dbReference type="NCBI Taxonomy" id="1071382"/>
    <lineage>
        <taxon>Eukaryota</taxon>
        <taxon>Fungi</taxon>
        <taxon>Dikarya</taxon>
        <taxon>Ascomycota</taxon>
        <taxon>Saccharomycotina</taxon>
        <taxon>Saccharomycetes</taxon>
        <taxon>Saccharomycetales</taxon>
        <taxon>Saccharomycetaceae</taxon>
        <taxon>Kazachstania</taxon>
    </lineage>
</organism>
<dbReference type="AlphaFoldDB" id="H2AVK9"/>
<dbReference type="GO" id="GO:0005935">
    <property type="term" value="C:cellular bud neck"/>
    <property type="evidence" value="ECO:0007669"/>
    <property type="project" value="UniProtKB-SubCell"/>
</dbReference>
<dbReference type="KEGG" id="kaf:KAFR_0E02560"/>
<feature type="coiled-coil region" evidence="5">
    <location>
        <begin position="371"/>
        <end position="398"/>
    </location>
</feature>
<evidence type="ECO:0000256" key="1">
    <source>
        <dbReference type="ARBA" id="ARBA00004266"/>
    </source>
</evidence>
<dbReference type="GO" id="GO:0031105">
    <property type="term" value="C:septin complex"/>
    <property type="evidence" value="ECO:0007669"/>
    <property type="project" value="UniProtKB-ARBA"/>
</dbReference>
<feature type="domain" description="Septin-type G" evidence="6">
    <location>
        <begin position="15"/>
        <end position="315"/>
    </location>
</feature>
<dbReference type="GO" id="GO:0005525">
    <property type="term" value="F:GTP binding"/>
    <property type="evidence" value="ECO:0007669"/>
    <property type="project" value="UniProtKB-KW"/>
</dbReference>
<name>H2AVK9_KAZAF</name>
<dbReference type="PANTHER" id="PTHR18884">
    <property type="entry name" value="SEPTIN"/>
    <property type="match status" value="1"/>
</dbReference>
<dbReference type="GeneID" id="13883146"/>
<dbReference type="PIRSF" id="PIRSF006698">
    <property type="entry name" value="Septin"/>
    <property type="match status" value="1"/>
</dbReference>
<dbReference type="Pfam" id="PF00735">
    <property type="entry name" value="Septin"/>
    <property type="match status" value="1"/>
</dbReference>
<dbReference type="SUPFAM" id="SSF52540">
    <property type="entry name" value="P-loop containing nucleoside triphosphate hydrolases"/>
    <property type="match status" value="1"/>
</dbReference>
<keyword evidence="2 4" id="KW-0547">Nucleotide-binding</keyword>
<dbReference type="InParanoid" id="H2AVK9"/>
<gene>
    <name evidence="7" type="primary">KAFR0E02560</name>
    <name evidence="7" type="ORF">KAFR_0E02560</name>
</gene>
<evidence type="ECO:0000256" key="4">
    <source>
        <dbReference type="RuleBase" id="RU004560"/>
    </source>
</evidence>
<dbReference type="EMBL" id="HE650825">
    <property type="protein sequence ID" value="CCF58409.1"/>
    <property type="molecule type" value="Genomic_DNA"/>
</dbReference>
<dbReference type="Gene3D" id="3.40.50.300">
    <property type="entry name" value="P-loop containing nucleotide triphosphate hydrolases"/>
    <property type="match status" value="1"/>
</dbReference>
<dbReference type="STRING" id="1071382.H2AVK9"/>
<accession>H2AVK9</accession>
<dbReference type="InterPro" id="IPR016491">
    <property type="entry name" value="Septin"/>
</dbReference>
<dbReference type="InterPro" id="IPR027417">
    <property type="entry name" value="P-loop_NTPase"/>
</dbReference>
<keyword evidence="5" id="KW-0175">Coiled coil</keyword>
<keyword evidence="3 4" id="KW-0342">GTP-binding</keyword>
<dbReference type="OrthoDB" id="416553at2759"/>
<evidence type="ECO:0000256" key="5">
    <source>
        <dbReference type="SAM" id="Coils"/>
    </source>
</evidence>
<protein>
    <recommendedName>
        <fullName evidence="6">Septin-type G domain-containing protein</fullName>
    </recommendedName>
</protein>
<evidence type="ECO:0000256" key="3">
    <source>
        <dbReference type="ARBA" id="ARBA00023134"/>
    </source>
</evidence>
<evidence type="ECO:0000259" key="6">
    <source>
        <dbReference type="PROSITE" id="PS51719"/>
    </source>
</evidence>